<feature type="compositionally biased region" description="Polar residues" evidence="4">
    <location>
        <begin position="2061"/>
        <end position="2072"/>
    </location>
</feature>
<protein>
    <submittedName>
        <fullName evidence="8">Vacuolar protein sorting 13 homolog B</fullName>
    </submittedName>
</protein>
<feature type="domain" description="Vacuolar protein sorting-associated protein 13 VPS13 adaptor binding" evidence="7">
    <location>
        <begin position="2600"/>
        <end position="2682"/>
    </location>
</feature>
<feature type="region of interest" description="Disordered" evidence="4">
    <location>
        <begin position="96"/>
        <end position="133"/>
    </location>
</feature>
<feature type="compositionally biased region" description="Low complexity" evidence="4">
    <location>
        <begin position="1245"/>
        <end position="1256"/>
    </location>
</feature>
<feature type="region of interest" description="Disordered" evidence="4">
    <location>
        <begin position="983"/>
        <end position="1009"/>
    </location>
</feature>
<comment type="similarity">
    <text evidence="1">Belongs to the VPS13 family.</text>
</comment>
<evidence type="ECO:0000256" key="4">
    <source>
        <dbReference type="SAM" id="MobiDB-lite"/>
    </source>
</evidence>
<dbReference type="InterPro" id="IPR026854">
    <property type="entry name" value="VPS13_N"/>
</dbReference>
<dbReference type="Proteomes" id="UP000472271">
    <property type="component" value="Chromosome 16"/>
</dbReference>
<dbReference type="InterPro" id="IPR009543">
    <property type="entry name" value="VPS13_VAB"/>
</dbReference>
<dbReference type="PANTHER" id="PTHR12517:SF0">
    <property type="entry name" value="INTERMEMBRANE LIPID TRANSFER PROTEIN VPS13B"/>
    <property type="match status" value="1"/>
</dbReference>
<feature type="domain" description="Chorein N-terminal" evidence="5">
    <location>
        <begin position="1"/>
        <end position="1542"/>
    </location>
</feature>
<evidence type="ECO:0000259" key="7">
    <source>
        <dbReference type="Pfam" id="PF25036"/>
    </source>
</evidence>
<proteinExistence type="inferred from homology"/>
<feature type="compositionally biased region" description="Basic and acidic residues" evidence="4">
    <location>
        <begin position="1756"/>
        <end position="1766"/>
    </location>
</feature>
<evidence type="ECO:0000256" key="2">
    <source>
        <dbReference type="ARBA" id="ARBA00022448"/>
    </source>
</evidence>
<reference evidence="8" key="2">
    <citation type="submission" date="2025-08" db="UniProtKB">
        <authorList>
            <consortium name="Ensembl"/>
        </authorList>
    </citation>
    <scope>IDENTIFICATION</scope>
</reference>
<accession>A0A672YC69</accession>
<reference evidence="8" key="3">
    <citation type="submission" date="2025-09" db="UniProtKB">
        <authorList>
            <consortium name="Ensembl"/>
        </authorList>
    </citation>
    <scope>IDENTIFICATION</scope>
</reference>
<feature type="compositionally biased region" description="Polar residues" evidence="4">
    <location>
        <begin position="985"/>
        <end position="1009"/>
    </location>
</feature>
<organism evidence="8 9">
    <name type="scientific">Sphaeramia orbicularis</name>
    <name type="common">orbiculate cardinalfish</name>
    <dbReference type="NCBI Taxonomy" id="375764"/>
    <lineage>
        <taxon>Eukaryota</taxon>
        <taxon>Metazoa</taxon>
        <taxon>Chordata</taxon>
        <taxon>Craniata</taxon>
        <taxon>Vertebrata</taxon>
        <taxon>Euteleostomi</taxon>
        <taxon>Actinopterygii</taxon>
        <taxon>Neopterygii</taxon>
        <taxon>Teleostei</taxon>
        <taxon>Neoteleostei</taxon>
        <taxon>Acanthomorphata</taxon>
        <taxon>Gobiaria</taxon>
        <taxon>Kurtiformes</taxon>
        <taxon>Apogonoidei</taxon>
        <taxon>Apogonidae</taxon>
        <taxon>Apogoninae</taxon>
        <taxon>Sphaeramia</taxon>
    </lineage>
</organism>
<reference evidence="8" key="1">
    <citation type="submission" date="2019-06" db="EMBL/GenBank/DDBJ databases">
        <authorList>
            <consortium name="Wellcome Sanger Institute Data Sharing"/>
        </authorList>
    </citation>
    <scope>NUCLEOTIDE SEQUENCE [LARGE SCALE GENOMIC DNA]</scope>
</reference>
<dbReference type="InterPro" id="IPR039782">
    <property type="entry name" value="VPS13B"/>
</dbReference>
<name>A0A672YC69_9TELE</name>
<dbReference type="Pfam" id="PF25036">
    <property type="entry name" value="VPS13_VAB"/>
    <property type="match status" value="1"/>
</dbReference>
<feature type="region of interest" description="Disordered" evidence="4">
    <location>
        <begin position="1640"/>
        <end position="1659"/>
    </location>
</feature>
<dbReference type="Ensembl" id="ENSSORT00005002556.1">
    <property type="protein sequence ID" value="ENSSORP00005002494.1"/>
    <property type="gene ID" value="ENSSORG00005001455.1"/>
</dbReference>
<feature type="region of interest" description="Disordered" evidence="4">
    <location>
        <begin position="1234"/>
        <end position="1289"/>
    </location>
</feature>
<feature type="domain" description="VPS13-like middle region" evidence="6">
    <location>
        <begin position="1554"/>
        <end position="2533"/>
    </location>
</feature>
<gene>
    <name evidence="8" type="primary">vps13b</name>
</gene>
<feature type="compositionally biased region" description="Low complexity" evidence="4">
    <location>
        <begin position="103"/>
        <end position="115"/>
    </location>
</feature>
<feature type="region of interest" description="Disordered" evidence="4">
    <location>
        <begin position="2058"/>
        <end position="2093"/>
    </location>
</feature>
<feature type="region of interest" description="Disordered" evidence="4">
    <location>
        <begin position="1756"/>
        <end position="1786"/>
    </location>
</feature>
<keyword evidence="9" id="KW-1185">Reference proteome</keyword>
<feature type="compositionally biased region" description="Polar residues" evidence="4">
    <location>
        <begin position="1775"/>
        <end position="1786"/>
    </location>
</feature>
<evidence type="ECO:0000313" key="8">
    <source>
        <dbReference type="Ensembl" id="ENSSORP00005002494.1"/>
    </source>
</evidence>
<keyword evidence="2" id="KW-0813">Transport</keyword>
<evidence type="ECO:0000256" key="3">
    <source>
        <dbReference type="ARBA" id="ARBA00023055"/>
    </source>
</evidence>
<dbReference type="InterPro" id="IPR056747">
    <property type="entry name" value="VPS13-like_M"/>
</dbReference>
<evidence type="ECO:0000259" key="5">
    <source>
        <dbReference type="Pfam" id="PF12624"/>
    </source>
</evidence>
<feature type="region of interest" description="Disordered" evidence="4">
    <location>
        <begin position="2247"/>
        <end position="2272"/>
    </location>
</feature>
<sequence>MLESYVTPLLMSYVNKYIKNLKPSDLQLSLWGGDVVLSKLDLKLDVLEQELMLPFTFMSGHIHELRIHVPWTKLGSEPVVITINTMECILKLRDGAQDDHESGSSSTSRSVSDSSKAVAKPRRLQQAAPSDPDLPPGYVQSLIRRVVNNVNIVVNNLILKYVEDDIVLSVNITSAECYTVDDIWERAFMDITAPELVLRKVINFSDCTVCLDKRNASGKIEFYQDPLLYKCSFRTRLHFTYDNINSKIPSVIKIQTMVESLKLSITDQQLPMFIRILELIVALYYGEIGGHKEGEGEEGSSHPVCFDHLIGIDVDMESPGTSQYPSPDLYMQTGSPEDADQGWVSWAWSFVPAIVGTEEEMEEGLYQEAGGIPNSPQQHTPKDPIVSIGFYCTKASVTFKLTETQSESSYYSPQKVKSREVLCLEQEGITIEVLMMGEPFFDCQIGFVGCRALCLKSIMGVRDFEENMNRSEEDAVFFTCGDSLSSKGMTYLTNSLFDYRSPENNGVRAEFILDAANHKETYTEIAGMQRFGAFYMDYLYTMENSSGKGSQDFTVINPEEVAPTVQETSIKRLVVGPLDVRLHSSAVHRILKMVTCAMDHEYEPYCKPQNKATLNHLEEFIPTRLTSLTLLQVSVTVSMAEFNLLHTLMPVIMGHKAPQGPVNIPAFQPVCPLPSVQFQVERVNVEHSVPMYAQELVGTVSSLGQPSDNLLHHCYAHLYLKVFGFQTGLTCQDTSGVFLPLIPIIPSFSTALYGKLIQMPAYWTKRSSVLTTECIFELPQFTVQATRAQTLLLQAICQSWTHSVVNGAPMTLSESLLNEVYKAPGVKSPGPSPTLEGSVQNLELKFCSRATVKCASGTVGAVKVCARTPGVCSEGMKEKLVPLIQGPSDTKELHMSRWLNEIRKPESLLAPDLLVFSVQVPQQGDDCRNSGAVLLVSVQGIAVNVDPVFCTWLLYHPHRGSSRQQQQPVAANTNVILGREDEASVGSTPLAKQTSNQASDYASSPVKTKTVTESRPLSIPMKVMPDTTAVESWSTSEERMKELIAHAWDAVKRLTLQLELQSCCVFLPNDSLPSPSTIICGDIPGTVRSWYHNQASMPGTLVVCLPQISVLSAGHKYMEPLQELPFVVSKPILEEGDAFPWTVSLSQFSVYTLLGQQQSLSLLEPMGCTSTLAVTSHKLQSSSEGRHSFVVCLHVDLQPVHVKCSNPQVQLLYELLLSWSSTWARLQRHGILRQTSSVPEPPAGAAPSSPVRSSAGTALPDTSTCSPSADFGSPTEGDSVPAGDDSPFADTVTLEQKTSSIGGTSGKVSLWMQWMLPKVTAKLFARDPTAKKTEICVISELEDLSASVDVQDVYTKIKCKVGSFNIDHYKCSLEDGVRSSGSCGGVVLSCTDKLNRRTVLVRPVSKQDSFSHFSGFFPPTAAKVLEGSHQQHGFLSITYTQAVTKNVRHKLTTRPERPSRSSATTASHRVTADPLADGSPHYLREILLTAQPFDVVLSCPLLATVAGVFQATVPRRYRERGKSAGQPMRSHTLTSRCLPLIYINTSVIRVFCPGSQDKHPSSVEVCFKEDTLVLKLGSLSMAPQADNPLTRTVLRKDIYQHALNLGILRDPGSEVEDRQYQIDLQSINIGTAQWEQLKPEKEGAKGGLSAENERSSQNPALEWNMASSIRRHQERRAILTPILTDFSVRVTAAPAIIFSKNLSPDSGQAEEVVVCGHSLEVNMTSSLDFYLSVAQVQLLQQLLRDNMVGIDAPERSKQEKIKHRDSAAAIEASSRHSGTGQDSGFGSDSARIRIVQIEQQSGASHHCIARPSHKSTITKNLSFIPFDIFLTASRLSVMTYACSISTTMEQNSTDRMIYFVGKSSPPASGSLAGLTAEDILNSNTSQPASPLLRGSLLSLDGLPTPSRSSARQALGVTIVRQPGRRGAGDQVLEPLLYLQVMQPSALLSCHHRKQRMELSVFDVALRGVASDYKCLDPGKTLPESLDYNVSWLQTVAGEVDGKTGIPPPLLCLQIKDFLNGPAELNVELSRPLKINPTLAKLEQAKAYLNKVLPNHPWDVSSKAQSTSSTPHSSPAKAVPRAFPPRADPHQASTSSFRTLGLSFHKVSVHTAQIVVVMETEAHPMRPSVTVSVSAMKGSLNIKSGPRIDAASVLLELQDVLVRTGLKERIRLLLGPFSCSTSLEARWCRHSGSPGPEPGPPKLLLDLKGGLLQVFLGQEHLNCLKLVEEHLQDYLHLDKGESAEICSKGKTCHSQPPPSPGSPSPRTEHSSDDLRTGHFQYIQDTASQRQPGPHEVVFYSETEDSPGVMLWRYPEPRVLTFVRITPVPFNTTEDPEISTADLGDVLQVPCSLEYWDELQQAFVPYREFSLSESSACQLQLPSLSLTDQQKELVASDLWRIVLNNNGEGGDEQSSDSDCGSVLPCDQLVSPMALAACTRVDSCFAPWFVPSLGVSLKLAQMEVHLCHHLEQLGTVPSRQLRPFLPDRKLPQEQEFMVLSAREPRVFLRQWSNGPRYCQEFNFSTQLDCKLLEYRNLTHLQFISCVFQGQATATCCPQNTTLDANVFVDPVFLSISQYAIHTVDTALHSWKQNGNPEAEELVYSHYVICNDTHETLRFGQVDTDENVLLASLHSHQYSWRSHKSPQLLHICIEGWGNWRWSEAFSVDNVGTLLRTIQYKGRTASLIIKVVQLSGVQKQVIICGRQVMCSYLTQDIELRVVQHYVGSDSQTVVKEHCDCLEAGGKLPSYVLEDAEMTELCVRARGDEDWSQDVQLERRDKGSSSSVVQVPCSSGSLLYVWCTLITIEPDSHMQQRVVVFSPLFVMRSHLPDPVIVHIEKRSLGLRESQLIQGQGHQEPLLNTEADLTHHLTFQAREDEDASHCAVPISTSLIKQIMNKTGNENNLENILEDFYGPKASSEPPWPYVTKDTDRPVLEPLTQWDSPMQVKLSCWKSGLNTLLVELLPWALLANHSQWDLWLFEGETIVLQIPAGKVIVPPNFKEAFQIGIYWAHTNTVHKSTALKLVHDLTSPRWKEGTGSEVVTLDEEGYVEADITLGAFPGRQKLCQFCVSSVVRHGIQILQIEDRTILVNNTSYTLQYRPLLSDHTLGTDDQVTSTAVFTLAPSDHSSLARPCSVPCWDLLQTSVQGKVEFPLPLKHMLFSLFPKPEVGVGSAAWSLPAPVRPDFPRQSLSVPGEPDSWGGLSSRAIVLTYQEHLGVTYITLNEDPHPRMLIHNKCPIPLLLKENSKETPRTEMFCRPLPANSSLHHELYHHFSSFPECRQREVLPTLLLKTTSDHSTTDWTDPIDINCPGTQVVFLPGFGCLYIDVVYEKGTLVLSLAPEGSMDPVINQHSRSLKLSFRVLLSEASVVLNDDITSPSGSVELLRLTLTKLLLSLSPAPPLLPTELMDSTSEGTEPVPPLLPDASLIEVCCFGLQVDNQLYNRASFHFPVLLCQDQRGAAEPPASWSSDANPTESPEALEEFRRSCFLQLRVTLSFYSLYSPQVVFQLQPARVYLEDTFVYYIKTLFHTYIPDTALTSTTTTGEVLQSVQALVHPVRLQRLVIQPVNLLVSIHASLKLYIASDHTPLSFSLFERGPICTTARQLVHALAMHYAAGALFRAGWVVGSLEILGSPASLVRSIGNGVSDFFRLPYEGLTRGPGAFVSGVSRGTTSFVKHISKGTLTSITNLATSLARNMDRLSLDEEHYTRQEEWRRQLPESLGDGLRQGLSRLGISLLGAIAGIVDQPMQNFQRNWELQISAGSKAKGVISGVGKGIVGVFTKPIGGAAELVSQTGYGILHGAGLWQLPKQLYLPTEEKSAQAPNSHLKYVWKMLQSLGRPEVHMALEVTIVSGSGQEHAGCLLLTSEVLFVVSLSEDTQQQAFPITEVECRQDPDQQGQLSLTLQQQTVTSDTEADGVRERLSDQQYRRLVDYVTRASQFLSPSTASLQLQTPVTLAEPPPSVTKSYRYLVDPAFARVFVSKFTMVKNKALRIGFH</sequence>
<evidence type="ECO:0000259" key="6">
    <source>
        <dbReference type="Pfam" id="PF25033"/>
    </source>
</evidence>
<dbReference type="InParanoid" id="A0A672YC69"/>
<evidence type="ECO:0000313" key="9">
    <source>
        <dbReference type="Proteomes" id="UP000472271"/>
    </source>
</evidence>
<dbReference type="GO" id="GO:0006869">
    <property type="term" value="P:lipid transport"/>
    <property type="evidence" value="ECO:0007669"/>
    <property type="project" value="UniProtKB-KW"/>
</dbReference>
<keyword evidence="3" id="KW-0445">Lipid transport</keyword>
<dbReference type="Pfam" id="PF12624">
    <property type="entry name" value="VPS13_N"/>
    <property type="match status" value="1"/>
</dbReference>
<dbReference type="Pfam" id="PF25033">
    <property type="entry name" value="VPS13_M"/>
    <property type="match status" value="1"/>
</dbReference>
<evidence type="ECO:0000256" key="1">
    <source>
        <dbReference type="ARBA" id="ARBA00006545"/>
    </source>
</evidence>
<dbReference type="PANTHER" id="PTHR12517">
    <property type="entry name" value="VACUOLAR PROTEIN SORTING-ASSOCIATED PROTEIN 13B"/>
    <property type="match status" value="1"/>
</dbReference>
<feature type="region of interest" description="Disordered" evidence="4">
    <location>
        <begin position="1450"/>
        <end position="1476"/>
    </location>
</feature>